<evidence type="ECO:0000256" key="3">
    <source>
        <dbReference type="ARBA" id="ARBA00022679"/>
    </source>
</evidence>
<dbReference type="InterPro" id="IPR000277">
    <property type="entry name" value="Cys/Met-Metab_PyrdxlP-dep_enz"/>
</dbReference>
<dbReference type="InterPro" id="IPR006235">
    <property type="entry name" value="OAc-hSer/O-AcSer_sulfhydrylase"/>
</dbReference>
<dbReference type="InterPro" id="IPR015421">
    <property type="entry name" value="PyrdxlP-dep_Trfase_major"/>
</dbReference>
<name>A0A9D1SEQ7_9FIRM</name>
<sequence>MKIETLCIQEGYTPKNGEPRVLPIVQSTTYKYASSDYMGKLFDLEESGFFYTRIGNPTTAAVEKKIAALEGGVGAMLTSSGQAATMAAVMNIANAGDNVVCSAACYGGTFNLLGVTLEKYGITTTFVDPDADLETLKQAIKPNTKAVLAETISNPSLVVLDIEKFAELAHSNGIPLIVDNTFATPILCRPFEFGADIVIHSTSKYMDGHACALGGVIVDSGKFDWAASGKFPGLTTPDESYHGLVYTEAFGNAAYIQKAVVQLMRDMGMTPAPMNAFLLNLGLETLHLRMPRHSENALNVAEFLENDDRVSWVNYPGLKSSKYRPLVEKYLKGGSGVVSFGVKGGRAAAVKFLDSLKIAAIVTHVADARTCALHPASSTHRQLTDEQLVECGVSPDLVRFSVGIENVDDIIDDLDQALGK</sequence>
<dbReference type="PANTHER" id="PTHR43797:SF3">
    <property type="entry name" value="O-ACETYLHOMOSERINE SULFHYDRYLASE"/>
    <property type="match status" value="1"/>
</dbReference>
<organism evidence="7 8">
    <name type="scientific">Candidatus Ornithomonoglobus merdipullorum</name>
    <dbReference type="NCBI Taxonomy" id="2840895"/>
    <lineage>
        <taxon>Bacteria</taxon>
        <taxon>Bacillati</taxon>
        <taxon>Bacillota</taxon>
        <taxon>Clostridia</taxon>
        <taxon>Candidatus Ornithomonoglobus</taxon>
    </lineage>
</organism>
<evidence type="ECO:0000256" key="6">
    <source>
        <dbReference type="RuleBase" id="RU362118"/>
    </source>
</evidence>
<comment type="caution">
    <text evidence="7">The sequence shown here is derived from an EMBL/GenBank/DDBJ whole genome shotgun (WGS) entry which is preliminary data.</text>
</comment>
<reference evidence="7" key="1">
    <citation type="submission" date="2020-10" db="EMBL/GenBank/DDBJ databases">
        <authorList>
            <person name="Gilroy R."/>
        </authorList>
    </citation>
    <scope>NUCLEOTIDE SEQUENCE</scope>
    <source>
        <strain evidence="7">USAMLcec3-3695</strain>
    </source>
</reference>
<dbReference type="GO" id="GO:0005737">
    <property type="term" value="C:cytoplasm"/>
    <property type="evidence" value="ECO:0007669"/>
    <property type="project" value="TreeGrafter"/>
</dbReference>
<dbReference type="FunFam" id="3.40.640.10:FF:000035">
    <property type="entry name" value="O-succinylhomoserine sulfhydrylase"/>
    <property type="match status" value="1"/>
</dbReference>
<dbReference type="GO" id="GO:0006535">
    <property type="term" value="P:cysteine biosynthetic process from serine"/>
    <property type="evidence" value="ECO:0007669"/>
    <property type="project" value="TreeGrafter"/>
</dbReference>
<dbReference type="Pfam" id="PF01053">
    <property type="entry name" value="Cys_Met_Meta_PP"/>
    <property type="match status" value="1"/>
</dbReference>
<dbReference type="InterPro" id="IPR015424">
    <property type="entry name" value="PyrdxlP-dep_Trfase"/>
</dbReference>
<evidence type="ECO:0000256" key="2">
    <source>
        <dbReference type="ARBA" id="ARBA00009077"/>
    </source>
</evidence>
<accession>A0A9D1SEQ7</accession>
<evidence type="ECO:0000313" key="8">
    <source>
        <dbReference type="Proteomes" id="UP000824109"/>
    </source>
</evidence>
<dbReference type="CDD" id="cd00614">
    <property type="entry name" value="CGS_like"/>
    <property type="match status" value="1"/>
</dbReference>
<dbReference type="GO" id="GO:0071269">
    <property type="term" value="P:L-homocysteine biosynthetic process"/>
    <property type="evidence" value="ECO:0007669"/>
    <property type="project" value="TreeGrafter"/>
</dbReference>
<comment type="similarity">
    <text evidence="2 6">Belongs to the trans-sulfuration enzymes family.</text>
</comment>
<dbReference type="PANTHER" id="PTHR43797">
    <property type="entry name" value="HOMOCYSTEINE/CYSTEINE SYNTHASE"/>
    <property type="match status" value="1"/>
</dbReference>
<evidence type="ECO:0000256" key="4">
    <source>
        <dbReference type="ARBA" id="ARBA00022898"/>
    </source>
</evidence>
<keyword evidence="3" id="KW-0808">Transferase</keyword>
<gene>
    <name evidence="7" type="ORF">IAA61_06395</name>
</gene>
<dbReference type="GO" id="GO:0004124">
    <property type="term" value="F:cysteine synthase activity"/>
    <property type="evidence" value="ECO:0007669"/>
    <property type="project" value="TreeGrafter"/>
</dbReference>
<dbReference type="GO" id="GO:0003961">
    <property type="term" value="F:O-acetylhomoserine aminocarboxypropyltransferase activity"/>
    <property type="evidence" value="ECO:0007669"/>
    <property type="project" value="TreeGrafter"/>
</dbReference>
<evidence type="ECO:0000313" key="7">
    <source>
        <dbReference type="EMBL" id="HIU57426.1"/>
    </source>
</evidence>
<dbReference type="Gene3D" id="3.40.640.10">
    <property type="entry name" value="Type I PLP-dependent aspartate aminotransferase-like (Major domain)"/>
    <property type="match status" value="1"/>
</dbReference>
<reference evidence="7" key="2">
    <citation type="journal article" date="2021" name="PeerJ">
        <title>Extensive microbial diversity within the chicken gut microbiome revealed by metagenomics and culture.</title>
        <authorList>
            <person name="Gilroy R."/>
            <person name="Ravi A."/>
            <person name="Getino M."/>
            <person name="Pursley I."/>
            <person name="Horton D.L."/>
            <person name="Alikhan N.F."/>
            <person name="Baker D."/>
            <person name="Gharbi K."/>
            <person name="Hall N."/>
            <person name="Watson M."/>
            <person name="Adriaenssens E.M."/>
            <person name="Foster-Nyarko E."/>
            <person name="Jarju S."/>
            <person name="Secka A."/>
            <person name="Antonio M."/>
            <person name="Oren A."/>
            <person name="Chaudhuri R.R."/>
            <person name="La Ragione R."/>
            <person name="Hildebrand F."/>
            <person name="Pallen M.J."/>
        </authorList>
    </citation>
    <scope>NUCLEOTIDE SEQUENCE</scope>
    <source>
        <strain evidence="7">USAMLcec3-3695</strain>
    </source>
</reference>
<proteinExistence type="inferred from homology"/>
<dbReference type="NCBIfam" id="TIGR01326">
    <property type="entry name" value="OAH_OAS_sulfhy"/>
    <property type="match status" value="1"/>
</dbReference>
<dbReference type="Proteomes" id="UP000824109">
    <property type="component" value="Unassembled WGS sequence"/>
</dbReference>
<keyword evidence="4 5" id="KW-0663">Pyridoxal phosphate</keyword>
<dbReference type="GO" id="GO:0019346">
    <property type="term" value="P:transsulfuration"/>
    <property type="evidence" value="ECO:0007669"/>
    <property type="project" value="InterPro"/>
</dbReference>
<dbReference type="PIRSF" id="PIRSF001434">
    <property type="entry name" value="CGS"/>
    <property type="match status" value="1"/>
</dbReference>
<protein>
    <submittedName>
        <fullName evidence="7">O-acetylhomoserine aminocarboxypropyltransferase/cysteine synthase</fullName>
    </submittedName>
</protein>
<comment type="cofactor">
    <cofactor evidence="1 6">
        <name>pyridoxal 5'-phosphate</name>
        <dbReference type="ChEBI" id="CHEBI:597326"/>
    </cofactor>
</comment>
<dbReference type="AlphaFoldDB" id="A0A9D1SEQ7"/>
<feature type="modified residue" description="N6-(pyridoxal phosphate)lysine" evidence="5">
    <location>
        <position position="204"/>
    </location>
</feature>
<dbReference type="GO" id="GO:0030170">
    <property type="term" value="F:pyridoxal phosphate binding"/>
    <property type="evidence" value="ECO:0007669"/>
    <property type="project" value="InterPro"/>
</dbReference>
<evidence type="ECO:0000256" key="5">
    <source>
        <dbReference type="PIRSR" id="PIRSR001434-2"/>
    </source>
</evidence>
<dbReference type="Gene3D" id="3.90.1150.10">
    <property type="entry name" value="Aspartate Aminotransferase, domain 1"/>
    <property type="match status" value="1"/>
</dbReference>
<dbReference type="EMBL" id="DVNB01000068">
    <property type="protein sequence ID" value="HIU57426.1"/>
    <property type="molecule type" value="Genomic_DNA"/>
</dbReference>
<dbReference type="SUPFAM" id="SSF53383">
    <property type="entry name" value="PLP-dependent transferases"/>
    <property type="match status" value="1"/>
</dbReference>
<dbReference type="InterPro" id="IPR015422">
    <property type="entry name" value="PyrdxlP-dep_Trfase_small"/>
</dbReference>
<evidence type="ECO:0000256" key="1">
    <source>
        <dbReference type="ARBA" id="ARBA00001933"/>
    </source>
</evidence>